<keyword evidence="1" id="KW-1133">Transmembrane helix</keyword>
<feature type="transmembrane region" description="Helical" evidence="1">
    <location>
        <begin position="26"/>
        <end position="46"/>
    </location>
</feature>
<dbReference type="EMBL" id="PRKQ01000010">
    <property type="protein sequence ID" value="PPB03053.1"/>
    <property type="molecule type" value="Genomic_DNA"/>
</dbReference>
<evidence type="ECO:0000313" key="2">
    <source>
        <dbReference type="EMBL" id="PPB03053.1"/>
    </source>
</evidence>
<dbReference type="AlphaFoldDB" id="A0AAP8U5B6"/>
<comment type="caution">
    <text evidence="2">The sequence shown here is derived from an EMBL/GenBank/DDBJ whole genome shotgun (WGS) entry which is preliminary data.</text>
</comment>
<reference evidence="2 3" key="1">
    <citation type="submission" date="2018-02" db="EMBL/GenBank/DDBJ databases">
        <title>Comparative analysis of genomes of three Brevibacillus laterosporus strains producers of potent antimicrobials isolated from silage.</title>
        <authorList>
            <person name="Kojic M."/>
            <person name="Miljkovic M."/>
            <person name="Studholme D."/>
            <person name="Filipic B."/>
        </authorList>
    </citation>
    <scope>NUCLEOTIDE SEQUENCE [LARGE SCALE GENOMIC DNA]</scope>
    <source>
        <strain evidence="2 3">BGSP11</strain>
    </source>
</reference>
<evidence type="ECO:0000313" key="3">
    <source>
        <dbReference type="Proteomes" id="UP000239759"/>
    </source>
</evidence>
<name>A0AAP8U5B6_BRELA</name>
<evidence type="ECO:0000256" key="1">
    <source>
        <dbReference type="SAM" id="Phobius"/>
    </source>
</evidence>
<proteinExistence type="predicted"/>
<dbReference type="Proteomes" id="UP000239759">
    <property type="component" value="Unassembled WGS sequence"/>
</dbReference>
<gene>
    <name evidence="2" type="ORF">C4A77_09785</name>
</gene>
<protein>
    <submittedName>
        <fullName evidence="2">Uncharacterized protein</fullName>
    </submittedName>
</protein>
<keyword evidence="1" id="KW-0812">Transmembrane</keyword>
<organism evidence="2 3">
    <name type="scientific">Brevibacillus laterosporus</name>
    <name type="common">Bacillus laterosporus</name>
    <dbReference type="NCBI Taxonomy" id="1465"/>
    <lineage>
        <taxon>Bacteria</taxon>
        <taxon>Bacillati</taxon>
        <taxon>Bacillota</taxon>
        <taxon>Bacilli</taxon>
        <taxon>Bacillales</taxon>
        <taxon>Paenibacillaceae</taxon>
        <taxon>Brevibacillus</taxon>
    </lineage>
</organism>
<keyword evidence="1" id="KW-0472">Membrane</keyword>
<accession>A0AAP8U5B6</accession>
<sequence>MYNRRNKACEGTITREQLTLVLVERMGLLLVLTFILTHIPLFRQLLDREIRFHLAFKCMSLILKQLCMP</sequence>